<proteinExistence type="predicted"/>
<dbReference type="PRINTS" id="PR00332">
    <property type="entry name" value="HISTRIAD"/>
</dbReference>
<dbReference type="PROSITE" id="PS51084">
    <property type="entry name" value="HIT_2"/>
    <property type="match status" value="1"/>
</dbReference>
<dbReference type="InterPro" id="IPR036265">
    <property type="entry name" value="HIT-like_sf"/>
</dbReference>
<evidence type="ECO:0000313" key="6">
    <source>
        <dbReference type="EMBL" id="EEH08048.1"/>
    </source>
</evidence>
<dbReference type="PANTHER" id="PTHR46648:SF2">
    <property type="entry name" value="HIT DOMAIN-CONTAINING PROTEIN"/>
    <property type="match status" value="1"/>
</dbReference>
<evidence type="ECO:0000256" key="4">
    <source>
        <dbReference type="SAM" id="MobiDB-lite"/>
    </source>
</evidence>
<dbReference type="Pfam" id="PF01230">
    <property type="entry name" value="HIT"/>
    <property type="match status" value="1"/>
</dbReference>
<evidence type="ECO:0000256" key="3">
    <source>
        <dbReference type="PROSITE-ProRule" id="PRU00464"/>
    </source>
</evidence>
<dbReference type="Gene3D" id="3.30.428.10">
    <property type="entry name" value="HIT-like"/>
    <property type="match status" value="1"/>
</dbReference>
<evidence type="ECO:0000256" key="1">
    <source>
        <dbReference type="PIRSR" id="PIRSR601310-1"/>
    </source>
</evidence>
<dbReference type="SUPFAM" id="SSF54197">
    <property type="entry name" value="HIT-like"/>
    <property type="match status" value="1"/>
</dbReference>
<dbReference type="InParanoid" id="C0NJK7"/>
<sequence length="243" mass="26731">MTSPATIWPPASLKRAKSSRKPTTIPSSPNCPFCAIAAAHPPSPPSRVDVLNKSHTTTAKPDTRSPAPQAHLILSTKHVLAFLDIMPLTRGHVLVISRDHHEKLGNVGVEVGKELGKWLPILSRAVTRTVLGTELDSRREDPAQWNVVQNNGPRASQTIPHVHFHIIPRPPLDTDTPQEGGWLMFGRGQREELDDNEAQETVAQLRAELAREVARVKEVEGIDLDLDGEFGQAKGKWRGLSKL</sequence>
<dbReference type="HOGENOM" id="CLU_056776_0_1_1"/>
<dbReference type="STRING" id="447093.C0NJK7"/>
<dbReference type="EMBL" id="GG663366">
    <property type="protein sequence ID" value="EEH08048.1"/>
    <property type="molecule type" value="Genomic_DNA"/>
</dbReference>
<dbReference type="GeneID" id="69036353"/>
<feature type="region of interest" description="Disordered" evidence="4">
    <location>
        <begin position="1"/>
        <end position="25"/>
    </location>
</feature>
<dbReference type="AlphaFoldDB" id="C0NJK7"/>
<accession>C0NJK7</accession>
<reference evidence="6" key="1">
    <citation type="submission" date="2009-02" db="EMBL/GenBank/DDBJ databases">
        <title>The Genome Sequence of Ajellomyces capsulatus strain G186AR.</title>
        <authorList>
            <consortium name="The Broad Institute Genome Sequencing Platform"/>
            <person name="Champion M."/>
            <person name="Cuomo C."/>
            <person name="Ma L.-J."/>
            <person name="Henn M.R."/>
            <person name="Sil A."/>
            <person name="Goldman B."/>
            <person name="Young S.K."/>
            <person name="Kodira C.D."/>
            <person name="Zeng Q."/>
            <person name="Koehrsen M."/>
            <person name="Alvarado L."/>
            <person name="Berlin A."/>
            <person name="Borenstein D."/>
            <person name="Chen Z."/>
            <person name="Engels R."/>
            <person name="Freedman E."/>
            <person name="Gellesch M."/>
            <person name="Goldberg J."/>
            <person name="Griggs A."/>
            <person name="Gujja S."/>
            <person name="Heiman D."/>
            <person name="Hepburn T."/>
            <person name="Howarth C."/>
            <person name="Jen D."/>
            <person name="Larson L."/>
            <person name="Lewis B."/>
            <person name="Mehta T."/>
            <person name="Park D."/>
            <person name="Pearson M."/>
            <person name="Roberts A."/>
            <person name="Saif S."/>
            <person name="Shea T."/>
            <person name="Shenoy N."/>
            <person name="Sisk P."/>
            <person name="Stolte C."/>
            <person name="Sykes S."/>
            <person name="Walk T."/>
            <person name="White J."/>
            <person name="Yandava C."/>
            <person name="Klein B."/>
            <person name="McEwen J.G."/>
            <person name="Puccia R."/>
            <person name="Goldman G.H."/>
            <person name="Felipe M.S."/>
            <person name="Nino-Vega G."/>
            <person name="San-Blas G."/>
            <person name="Taylor J."/>
            <person name="Mendoza L."/>
            <person name="Galagan J."/>
            <person name="Nusbaum C."/>
            <person name="Birren B."/>
        </authorList>
    </citation>
    <scope>NUCLEOTIDE SEQUENCE</scope>
    <source>
        <strain evidence="6">G186AR</strain>
    </source>
</reference>
<dbReference type="RefSeq" id="XP_045288529.1">
    <property type="nucleotide sequence ID" value="XM_045430386.1"/>
</dbReference>
<dbReference type="InterPro" id="IPR019808">
    <property type="entry name" value="Histidine_triad_CS"/>
</dbReference>
<dbReference type="Proteomes" id="UP000001631">
    <property type="component" value="Unassembled WGS sequence"/>
</dbReference>
<dbReference type="InterPro" id="IPR001310">
    <property type="entry name" value="Histidine_triad_HIT"/>
</dbReference>
<keyword evidence="7" id="KW-1185">Reference proteome</keyword>
<dbReference type="PANTHER" id="PTHR46648">
    <property type="entry name" value="HIT FAMILY PROTEIN 1"/>
    <property type="match status" value="1"/>
</dbReference>
<dbReference type="GO" id="GO:0003824">
    <property type="term" value="F:catalytic activity"/>
    <property type="evidence" value="ECO:0007669"/>
    <property type="project" value="InterPro"/>
</dbReference>
<feature type="active site" description="Tele-AMP-histidine intermediate" evidence="1">
    <location>
        <position position="163"/>
    </location>
</feature>
<dbReference type="PROSITE" id="PS00892">
    <property type="entry name" value="HIT_1"/>
    <property type="match status" value="1"/>
</dbReference>
<dbReference type="InterPro" id="IPR011146">
    <property type="entry name" value="HIT-like"/>
</dbReference>
<feature type="domain" description="HIT" evidence="5">
    <location>
        <begin position="58"/>
        <end position="176"/>
    </location>
</feature>
<dbReference type="GO" id="GO:0009117">
    <property type="term" value="P:nucleotide metabolic process"/>
    <property type="evidence" value="ECO:0007669"/>
    <property type="project" value="TreeGrafter"/>
</dbReference>
<evidence type="ECO:0000256" key="2">
    <source>
        <dbReference type="PIRSR" id="PIRSR601310-3"/>
    </source>
</evidence>
<protein>
    <submittedName>
        <fullName evidence="6">HIT domain-containing protein</fullName>
    </submittedName>
</protein>
<evidence type="ECO:0000259" key="5">
    <source>
        <dbReference type="PROSITE" id="PS51084"/>
    </source>
</evidence>
<name>C0NJK7_AJECG</name>
<feature type="short sequence motif" description="Histidine triad motif" evidence="2 3">
    <location>
        <begin position="161"/>
        <end position="165"/>
    </location>
</feature>
<organism evidence="6 7">
    <name type="scientific">Ajellomyces capsulatus (strain G186AR / H82 / ATCC MYA-2454 / RMSCC 2432)</name>
    <name type="common">Darling's disease fungus</name>
    <name type="synonym">Histoplasma capsulatum</name>
    <dbReference type="NCBI Taxonomy" id="447093"/>
    <lineage>
        <taxon>Eukaryota</taxon>
        <taxon>Fungi</taxon>
        <taxon>Dikarya</taxon>
        <taxon>Ascomycota</taxon>
        <taxon>Pezizomycotina</taxon>
        <taxon>Eurotiomycetes</taxon>
        <taxon>Eurotiomycetidae</taxon>
        <taxon>Onygenales</taxon>
        <taxon>Ajellomycetaceae</taxon>
        <taxon>Histoplasma</taxon>
    </lineage>
</organism>
<gene>
    <name evidence="6" type="ORF">HCBG_03337</name>
</gene>
<dbReference type="VEuPathDB" id="FungiDB:I7I50_06922"/>
<evidence type="ECO:0000313" key="7">
    <source>
        <dbReference type="Proteomes" id="UP000001631"/>
    </source>
</evidence>